<proteinExistence type="predicted"/>
<comment type="caution">
    <text evidence="1">The sequence shown here is derived from an EMBL/GenBank/DDBJ whole genome shotgun (WGS) entry which is preliminary data.</text>
</comment>
<protein>
    <submittedName>
        <fullName evidence="1">Uncharacterized protein</fullName>
    </submittedName>
</protein>
<evidence type="ECO:0000313" key="1">
    <source>
        <dbReference type="EMBL" id="KAK6946496.1"/>
    </source>
</evidence>
<feature type="non-terminal residue" evidence="1">
    <location>
        <position position="153"/>
    </location>
</feature>
<reference evidence="1 2" key="1">
    <citation type="submission" date="2023-12" db="EMBL/GenBank/DDBJ databases">
        <title>A high-quality genome assembly for Dillenia turbinata (Dilleniales).</title>
        <authorList>
            <person name="Chanderbali A."/>
        </authorList>
    </citation>
    <scope>NUCLEOTIDE SEQUENCE [LARGE SCALE GENOMIC DNA]</scope>
    <source>
        <strain evidence="1">LSX21</strain>
        <tissue evidence="1">Leaf</tissue>
    </source>
</reference>
<accession>A0AAN8WEJ8</accession>
<dbReference type="EMBL" id="JBAMMX010000002">
    <property type="protein sequence ID" value="KAK6946496.1"/>
    <property type="molecule type" value="Genomic_DNA"/>
</dbReference>
<organism evidence="1 2">
    <name type="scientific">Dillenia turbinata</name>
    <dbReference type="NCBI Taxonomy" id="194707"/>
    <lineage>
        <taxon>Eukaryota</taxon>
        <taxon>Viridiplantae</taxon>
        <taxon>Streptophyta</taxon>
        <taxon>Embryophyta</taxon>
        <taxon>Tracheophyta</taxon>
        <taxon>Spermatophyta</taxon>
        <taxon>Magnoliopsida</taxon>
        <taxon>eudicotyledons</taxon>
        <taxon>Gunneridae</taxon>
        <taxon>Pentapetalae</taxon>
        <taxon>Dilleniales</taxon>
        <taxon>Dilleniaceae</taxon>
        <taxon>Dillenia</taxon>
    </lineage>
</organism>
<sequence length="153" mass="16933">MEGPRDRVVAERLLASVACSGSALIHVPGTSFYGNHTIQLDVQRGEPYHSVQLLTLNPDGYVYRSQKRKGNVVMNVGTLDTIPKDLEGPDMRSQSLVVEWAHQRLPLPHALQCHFSLTMDVSSPVRCIIDMETAFFVCCLVGIGIEEEQEVGI</sequence>
<keyword evidence="2" id="KW-1185">Reference proteome</keyword>
<dbReference type="Proteomes" id="UP001370490">
    <property type="component" value="Unassembled WGS sequence"/>
</dbReference>
<dbReference type="AlphaFoldDB" id="A0AAN8WEJ8"/>
<evidence type="ECO:0000313" key="2">
    <source>
        <dbReference type="Proteomes" id="UP001370490"/>
    </source>
</evidence>
<gene>
    <name evidence="1" type="ORF">RJ641_014040</name>
</gene>
<name>A0AAN8WEJ8_9MAGN</name>